<keyword evidence="1" id="KW-0645">Protease</keyword>
<sequence>MKSELGVFDFKEEDELPELEAGKFLGKFKNPNNDDSPALKRELLECVTKETIVQIEGIGNVPCVNADAVDCAPSCNVDCAPSCNEQMCAPMKIGGEEGNDIRAPQMNSTSCEQSPNLEKDNCGFESCISELASRDLCTKGPLLGESQLCSGNLDPPSNNEPVDVNSDADGSMSEGSSSSPASGIAPNGVSLNGHMSDQWVDDSEVDDINMGVVVSPDYVFFRDKFCLGYLVVFSCTGIKIKDSNACGVQESFTFEKGIDDIVDIKFQWLQRFGSVEVKLHVISNNVAQDDNACGTSGIEELKFSFSDCNWSEQLEKITSLNAKYLALWSVDHDNPVDMDGVGQRRYFPNFDEPFEDVVYPEGDSDAVSISKRDIDLLQPDTFVNDTIIDFYIKYLKNQIQAEEKHRFHFFNSFFFRKLADLDKDPSSISDGKAAFLRVRKWTRKVDIFGKDYIFIPVNFNLHWSLIVICHPGDVASFKVEDLKRSEKVPCILHMDSIKGTHAGLKNLVQSYLCEEWKERHKDTSEDVSSKFLNLRFIPLELPQQENSFDCGLFLLHYLELFLAEAPVSFSPLKLKKLSSFVSDLLNFQYLPCVLTASPFVLSFICLAILITYFQLNVDWFPPGEASLKRSLIQKLISELLRNRSRVCLDEHQSSRFLENSVNEMRLEFLSEKCSAATAQHGNLSNSQAGQGVEITLLGATSGRNLQCANDSSLVLKELLEPGVTAGSLLAYQSFGEPSSYYHLNGAASAREHDVETAEEYGYLAAGSNGFQQITELTPQVGSISFPSRDFGTEASWNPEICMQGEQDVDSSDLSGSDDSEDVGIIENGPFVEEGGHSLEGRTDQPRSLSMDIGCFTEGPASVPSEMLQTLAVGGPEVPDQMHDRNDSTDIPSCHENPSTSLLEDSNLIEQRLSQDSDTIENRKVDGDYAQVTDDNLQTQPYEQQAAKRLRLTPREGED</sequence>
<keyword evidence="1" id="KW-0378">Hydrolase</keyword>
<gene>
    <name evidence="1" type="ORF">KPL71_016023</name>
</gene>
<protein>
    <submittedName>
        <fullName evidence="1">Ubiquitin-like-specific protease 2B</fullName>
    </submittedName>
</protein>
<dbReference type="Proteomes" id="UP000829398">
    <property type="component" value="Chromosome 5"/>
</dbReference>
<accession>A0ACB8KP91</accession>
<proteinExistence type="predicted"/>
<reference evidence="2" key="1">
    <citation type="journal article" date="2023" name="Hortic. Res.">
        <title>A chromosome-level phased genome enabling allele-level studies in sweet orange: a case study on citrus Huanglongbing tolerance.</title>
        <authorList>
            <person name="Wu B."/>
            <person name="Yu Q."/>
            <person name="Deng Z."/>
            <person name="Duan Y."/>
            <person name="Luo F."/>
            <person name="Gmitter F. Jr."/>
        </authorList>
    </citation>
    <scope>NUCLEOTIDE SEQUENCE [LARGE SCALE GENOMIC DNA]</scope>
    <source>
        <strain evidence="2">cv. Valencia</strain>
    </source>
</reference>
<name>A0ACB8KP91_CITSI</name>
<evidence type="ECO:0000313" key="1">
    <source>
        <dbReference type="EMBL" id="KAH9756234.1"/>
    </source>
</evidence>
<organism evidence="1 2">
    <name type="scientific">Citrus sinensis</name>
    <name type="common">Sweet orange</name>
    <name type="synonym">Citrus aurantium var. sinensis</name>
    <dbReference type="NCBI Taxonomy" id="2711"/>
    <lineage>
        <taxon>Eukaryota</taxon>
        <taxon>Viridiplantae</taxon>
        <taxon>Streptophyta</taxon>
        <taxon>Embryophyta</taxon>
        <taxon>Tracheophyta</taxon>
        <taxon>Spermatophyta</taxon>
        <taxon>Magnoliopsida</taxon>
        <taxon>eudicotyledons</taxon>
        <taxon>Gunneridae</taxon>
        <taxon>Pentapetalae</taxon>
        <taxon>rosids</taxon>
        <taxon>malvids</taxon>
        <taxon>Sapindales</taxon>
        <taxon>Rutaceae</taxon>
        <taxon>Aurantioideae</taxon>
        <taxon>Citrus</taxon>
    </lineage>
</organism>
<dbReference type="EMBL" id="CM039174">
    <property type="protein sequence ID" value="KAH9756234.1"/>
    <property type="molecule type" value="Genomic_DNA"/>
</dbReference>
<evidence type="ECO:0000313" key="2">
    <source>
        <dbReference type="Proteomes" id="UP000829398"/>
    </source>
</evidence>
<comment type="caution">
    <text evidence="1">The sequence shown here is derived from an EMBL/GenBank/DDBJ whole genome shotgun (WGS) entry which is preliminary data.</text>
</comment>
<keyword evidence="2" id="KW-1185">Reference proteome</keyword>